<gene>
    <name evidence="1" type="ORF">DES45_11464</name>
</gene>
<evidence type="ECO:0000313" key="1">
    <source>
        <dbReference type="EMBL" id="RDI52603.1"/>
    </source>
</evidence>
<sequence>MMPATTCIGSILRLVLPAAVVFVLLRHGPAPAKTEWALIVAITAALSLQVARRFTILLFGSGSRDED</sequence>
<dbReference type="AlphaFoldDB" id="A0A370HCL4"/>
<keyword evidence="2" id="KW-1185">Reference proteome</keyword>
<dbReference type="RefSeq" id="WP_114772831.1">
    <property type="nucleotide sequence ID" value="NZ_QQBB01000014.1"/>
</dbReference>
<evidence type="ECO:0000313" key="2">
    <source>
        <dbReference type="Proteomes" id="UP000254925"/>
    </source>
</evidence>
<accession>A0A370HCL4</accession>
<protein>
    <submittedName>
        <fullName evidence="1">Uncharacterized protein</fullName>
    </submittedName>
</protein>
<reference evidence="1 2" key="1">
    <citation type="submission" date="2018-07" db="EMBL/GenBank/DDBJ databases">
        <title>Genomic Encyclopedia of Type Strains, Phase IV (KMG-IV): sequencing the most valuable type-strain genomes for metagenomic binning, comparative biology and taxonomic classification.</title>
        <authorList>
            <person name="Goeker M."/>
        </authorList>
    </citation>
    <scope>NUCLEOTIDE SEQUENCE [LARGE SCALE GENOMIC DNA]</scope>
    <source>
        <strain evidence="1 2">DSM 14364</strain>
    </source>
</reference>
<proteinExistence type="predicted"/>
<name>A0A370HCL4_9HYPH</name>
<organism evidence="1 2">
    <name type="scientific">Microvirga subterranea</name>
    <dbReference type="NCBI Taxonomy" id="186651"/>
    <lineage>
        <taxon>Bacteria</taxon>
        <taxon>Pseudomonadati</taxon>
        <taxon>Pseudomonadota</taxon>
        <taxon>Alphaproteobacteria</taxon>
        <taxon>Hyphomicrobiales</taxon>
        <taxon>Methylobacteriaceae</taxon>
        <taxon>Microvirga</taxon>
    </lineage>
</organism>
<comment type="caution">
    <text evidence="1">The sequence shown here is derived from an EMBL/GenBank/DDBJ whole genome shotgun (WGS) entry which is preliminary data.</text>
</comment>
<dbReference type="EMBL" id="QQBB01000014">
    <property type="protein sequence ID" value="RDI52603.1"/>
    <property type="molecule type" value="Genomic_DNA"/>
</dbReference>
<dbReference type="Proteomes" id="UP000254925">
    <property type="component" value="Unassembled WGS sequence"/>
</dbReference>